<reference evidence="5 6" key="1">
    <citation type="submission" date="2024-04" db="EMBL/GenBank/DDBJ databases">
        <title>Novel species of the genus Ideonella isolated from streams.</title>
        <authorList>
            <person name="Lu H."/>
        </authorList>
    </citation>
    <scope>NUCLEOTIDE SEQUENCE [LARGE SCALE GENOMIC DNA]</scope>
    <source>
        <strain evidence="5 6">DXS29W</strain>
    </source>
</reference>
<gene>
    <name evidence="5" type="ORF">AACH06_09715</name>
</gene>
<evidence type="ECO:0000256" key="2">
    <source>
        <dbReference type="SAM" id="MobiDB-lite"/>
    </source>
</evidence>
<dbReference type="InterPro" id="IPR004846">
    <property type="entry name" value="T2SS/T3SS_dom"/>
</dbReference>
<dbReference type="PANTHER" id="PTHR30332:SF17">
    <property type="entry name" value="TYPE IV PILIATION SYSTEM PROTEIN DR_0774-RELATED"/>
    <property type="match status" value="1"/>
</dbReference>
<dbReference type="PANTHER" id="PTHR30332">
    <property type="entry name" value="PROBABLE GENERAL SECRETION PATHWAY PROTEIN D"/>
    <property type="match status" value="1"/>
</dbReference>
<feature type="domain" description="Pilus formation protein N-terminal" evidence="4">
    <location>
        <begin position="43"/>
        <end position="93"/>
    </location>
</feature>
<proteinExistence type="inferred from homology"/>
<accession>A0ABU9BMA8</accession>
<comment type="similarity">
    <text evidence="1">Belongs to the bacterial secretin family.</text>
</comment>
<dbReference type="Proteomes" id="UP001371218">
    <property type="component" value="Unassembled WGS sequence"/>
</dbReference>
<feature type="region of interest" description="Disordered" evidence="2">
    <location>
        <begin position="1"/>
        <end position="22"/>
    </location>
</feature>
<evidence type="ECO:0000256" key="1">
    <source>
        <dbReference type="RuleBase" id="RU004003"/>
    </source>
</evidence>
<sequence>MIETSSLENRVSVGKPKPTPGVIETGPQRILTVGEISTIGLPAISRVAIGNGGLIKATVVDDGQLVLMAEAPGETTLHVWLKNGRQITYAVEVRPVRYEKLQSDITAMLKDIPGITVRTVGERIVLEGRYPDAEAAAKVKMLSDNFQQILNLIPTKPADADPLQLERMVQLDLRVIEVKKRALNQLGIKWAESANGPTFATNMLGYANTPWRPENTLGFPAVSTLHRTASYFGIATQITSALNFLEENGDAWTLAEPRLSCRSGGESKFVAGGEIPIPVAQGNGAVSVVYKQYGVVIEFKPVADGGGNVDSAILVEVSEPDPRNSNQGFIAFTTNRAETQVAIKEGEPLVIAGLFRDKIDKSHSAIPGLGRLPIFSYLFGSHETRTEQTELIILVTPRVVTPESAMNKTGVDRSQALAKDIRDQTTERLKRDVDPKLPSLAPSTNSTPQ</sequence>
<name>A0ABU9BMA8_9BURK</name>
<dbReference type="InterPro" id="IPR032789">
    <property type="entry name" value="T2SS-T3SS_pil_N"/>
</dbReference>
<feature type="domain" description="Type II/III secretion system secretin-like" evidence="3">
    <location>
        <begin position="245"/>
        <end position="400"/>
    </location>
</feature>
<dbReference type="InterPro" id="IPR001775">
    <property type="entry name" value="GspD/PilQ"/>
</dbReference>
<protein>
    <submittedName>
        <fullName evidence="5">Pilus assembly protein N-terminal domain-containing protein</fullName>
    </submittedName>
</protein>
<dbReference type="InterPro" id="IPR050810">
    <property type="entry name" value="Bact_Secretion_Sys_Channel"/>
</dbReference>
<evidence type="ECO:0000313" key="6">
    <source>
        <dbReference type="Proteomes" id="UP001371218"/>
    </source>
</evidence>
<dbReference type="PRINTS" id="PR00811">
    <property type="entry name" value="BCTERIALGSPD"/>
</dbReference>
<evidence type="ECO:0000259" key="3">
    <source>
        <dbReference type="Pfam" id="PF00263"/>
    </source>
</evidence>
<organism evidence="5 6">
    <name type="scientific">Ideonella lacteola</name>
    <dbReference type="NCBI Taxonomy" id="2984193"/>
    <lineage>
        <taxon>Bacteria</taxon>
        <taxon>Pseudomonadati</taxon>
        <taxon>Pseudomonadota</taxon>
        <taxon>Betaproteobacteria</taxon>
        <taxon>Burkholderiales</taxon>
        <taxon>Sphaerotilaceae</taxon>
        <taxon>Ideonella</taxon>
    </lineage>
</organism>
<keyword evidence="6" id="KW-1185">Reference proteome</keyword>
<comment type="caution">
    <text evidence="5">The sequence shown here is derived from an EMBL/GenBank/DDBJ whole genome shotgun (WGS) entry which is preliminary data.</text>
</comment>
<dbReference type="Pfam" id="PF00263">
    <property type="entry name" value="Secretin"/>
    <property type="match status" value="1"/>
</dbReference>
<feature type="region of interest" description="Disordered" evidence="2">
    <location>
        <begin position="425"/>
        <end position="449"/>
    </location>
</feature>
<dbReference type="RefSeq" id="WP_341425452.1">
    <property type="nucleotide sequence ID" value="NZ_JBBUTG010000004.1"/>
</dbReference>
<feature type="compositionally biased region" description="Basic and acidic residues" evidence="2">
    <location>
        <begin position="425"/>
        <end position="435"/>
    </location>
</feature>
<dbReference type="Pfam" id="PF13629">
    <property type="entry name" value="T2SS-T3SS_pil_N"/>
    <property type="match status" value="1"/>
</dbReference>
<dbReference type="EMBL" id="JBBUTG010000004">
    <property type="protein sequence ID" value="MEK8031090.1"/>
    <property type="molecule type" value="Genomic_DNA"/>
</dbReference>
<evidence type="ECO:0000313" key="5">
    <source>
        <dbReference type="EMBL" id="MEK8031090.1"/>
    </source>
</evidence>
<evidence type="ECO:0000259" key="4">
    <source>
        <dbReference type="Pfam" id="PF13629"/>
    </source>
</evidence>